<proteinExistence type="predicted"/>
<name>X1D0G8_9ZZZZ</name>
<accession>X1D0G8</accession>
<reference evidence="1" key="1">
    <citation type="journal article" date="2014" name="Front. Microbiol.">
        <title>High frequency of phylogenetically diverse reductive dehalogenase-homologous genes in deep subseafloor sedimentary metagenomes.</title>
        <authorList>
            <person name="Kawai M."/>
            <person name="Futagami T."/>
            <person name="Toyoda A."/>
            <person name="Takaki Y."/>
            <person name="Nishi S."/>
            <person name="Hori S."/>
            <person name="Arai W."/>
            <person name="Tsubouchi T."/>
            <person name="Morono Y."/>
            <person name="Uchiyama I."/>
            <person name="Ito T."/>
            <person name="Fujiyama A."/>
            <person name="Inagaki F."/>
            <person name="Takami H."/>
        </authorList>
    </citation>
    <scope>NUCLEOTIDE SEQUENCE</scope>
    <source>
        <strain evidence="1">Expedition CK06-06</strain>
    </source>
</reference>
<evidence type="ECO:0000313" key="1">
    <source>
        <dbReference type="EMBL" id="GAG89946.1"/>
    </source>
</evidence>
<organism evidence="1">
    <name type="scientific">marine sediment metagenome</name>
    <dbReference type="NCBI Taxonomy" id="412755"/>
    <lineage>
        <taxon>unclassified sequences</taxon>
        <taxon>metagenomes</taxon>
        <taxon>ecological metagenomes</taxon>
    </lineage>
</organism>
<dbReference type="EMBL" id="BART01010708">
    <property type="protein sequence ID" value="GAG89946.1"/>
    <property type="molecule type" value="Genomic_DNA"/>
</dbReference>
<protein>
    <submittedName>
        <fullName evidence="1">Uncharacterized protein</fullName>
    </submittedName>
</protein>
<sequence>QRFWEIDPHAIISPLLLKSSILEHLEDKNKEEIISISISIYCSSNSKRPKKDSEWIKLNTYSFRKDSDYPGQWIKNGIGVPYFLYKP</sequence>
<dbReference type="AlphaFoldDB" id="X1D0G8"/>
<gene>
    <name evidence="1" type="ORF">S01H4_23153</name>
</gene>
<comment type="caution">
    <text evidence="1">The sequence shown here is derived from an EMBL/GenBank/DDBJ whole genome shotgun (WGS) entry which is preliminary data.</text>
</comment>
<feature type="non-terminal residue" evidence="1">
    <location>
        <position position="1"/>
    </location>
</feature>